<comment type="cofactor">
    <cofactor evidence="1">
        <name>Zn(2+)</name>
        <dbReference type="ChEBI" id="CHEBI:29105"/>
    </cofactor>
</comment>
<keyword evidence="4" id="KW-0645">Protease</keyword>
<feature type="transmembrane region" description="Helical" evidence="11">
    <location>
        <begin position="265"/>
        <end position="286"/>
    </location>
</feature>
<dbReference type="OrthoDB" id="9782003at2"/>
<feature type="transmembrane region" description="Helical" evidence="11">
    <location>
        <begin position="314"/>
        <end position="334"/>
    </location>
</feature>
<dbReference type="AlphaFoldDB" id="A0A4R1BH85"/>
<comment type="similarity">
    <text evidence="3">Belongs to the peptidase M50B family.</text>
</comment>
<dbReference type="Pfam" id="PF02163">
    <property type="entry name" value="Peptidase_M50"/>
    <property type="match status" value="1"/>
</dbReference>
<proteinExistence type="inferred from homology"/>
<comment type="subcellular location">
    <subcellularLocation>
        <location evidence="2">Membrane</location>
        <topology evidence="2">Multi-pass membrane protein</topology>
    </subcellularLocation>
</comment>
<dbReference type="SMART" id="SM00228">
    <property type="entry name" value="PDZ"/>
    <property type="match status" value="1"/>
</dbReference>
<protein>
    <submittedName>
        <fullName evidence="13">PDZ domain-containing protein</fullName>
    </submittedName>
</protein>
<dbReference type="InterPro" id="IPR001478">
    <property type="entry name" value="PDZ"/>
</dbReference>
<keyword evidence="10 11" id="KW-0472">Membrane</keyword>
<comment type="caution">
    <text evidence="13">The sequence shown here is derived from an EMBL/GenBank/DDBJ whole genome shotgun (WGS) entry which is preliminary data.</text>
</comment>
<evidence type="ECO:0000259" key="12">
    <source>
        <dbReference type="PROSITE" id="PS50106"/>
    </source>
</evidence>
<feature type="domain" description="PDZ" evidence="12">
    <location>
        <begin position="122"/>
        <end position="177"/>
    </location>
</feature>
<feature type="transmembrane region" description="Helical" evidence="11">
    <location>
        <begin position="88"/>
        <end position="112"/>
    </location>
</feature>
<keyword evidence="6" id="KW-0378">Hydrolase</keyword>
<keyword evidence="5 11" id="KW-0812">Transmembrane</keyword>
<dbReference type="RefSeq" id="WP_132690671.1">
    <property type="nucleotide sequence ID" value="NZ_SKBU01000015.1"/>
</dbReference>
<dbReference type="InterPro" id="IPR004387">
    <property type="entry name" value="Pept_M50_Zn"/>
</dbReference>
<dbReference type="CDD" id="cd06163">
    <property type="entry name" value="S2P-M50_PDZ_RseP-like"/>
    <property type="match status" value="1"/>
</dbReference>
<evidence type="ECO:0000256" key="6">
    <source>
        <dbReference type="ARBA" id="ARBA00022801"/>
    </source>
</evidence>
<keyword evidence="7" id="KW-0862">Zinc</keyword>
<evidence type="ECO:0000256" key="10">
    <source>
        <dbReference type="ARBA" id="ARBA00023136"/>
    </source>
</evidence>
<dbReference type="PROSITE" id="PS50106">
    <property type="entry name" value="PDZ"/>
    <property type="match status" value="1"/>
</dbReference>
<dbReference type="InterPro" id="IPR036034">
    <property type="entry name" value="PDZ_sf"/>
</dbReference>
<dbReference type="Pfam" id="PF17820">
    <property type="entry name" value="PDZ_6"/>
    <property type="match status" value="1"/>
</dbReference>
<accession>A0A4R1BH85</accession>
<dbReference type="GO" id="GO:0004222">
    <property type="term" value="F:metalloendopeptidase activity"/>
    <property type="evidence" value="ECO:0007669"/>
    <property type="project" value="InterPro"/>
</dbReference>
<organism evidence="13 14">
    <name type="scientific">Rubrobacter taiwanensis</name>
    <dbReference type="NCBI Taxonomy" id="185139"/>
    <lineage>
        <taxon>Bacteria</taxon>
        <taxon>Bacillati</taxon>
        <taxon>Actinomycetota</taxon>
        <taxon>Rubrobacteria</taxon>
        <taxon>Rubrobacterales</taxon>
        <taxon>Rubrobacteraceae</taxon>
        <taxon>Rubrobacter</taxon>
    </lineage>
</organism>
<dbReference type="CDD" id="cd23081">
    <property type="entry name" value="cpPDZ_EcRseP-like"/>
    <property type="match status" value="1"/>
</dbReference>
<dbReference type="Gene3D" id="2.30.42.10">
    <property type="match status" value="1"/>
</dbReference>
<evidence type="ECO:0000256" key="4">
    <source>
        <dbReference type="ARBA" id="ARBA00022670"/>
    </source>
</evidence>
<dbReference type="GO" id="GO:0016020">
    <property type="term" value="C:membrane"/>
    <property type="evidence" value="ECO:0007669"/>
    <property type="project" value="UniProtKB-SubCell"/>
</dbReference>
<dbReference type="InterPro" id="IPR041489">
    <property type="entry name" value="PDZ_6"/>
</dbReference>
<keyword evidence="14" id="KW-1185">Reference proteome</keyword>
<dbReference type="EMBL" id="SKBU01000015">
    <property type="protein sequence ID" value="TCJ16636.1"/>
    <property type="molecule type" value="Genomic_DNA"/>
</dbReference>
<evidence type="ECO:0000256" key="9">
    <source>
        <dbReference type="ARBA" id="ARBA00023049"/>
    </source>
</evidence>
<dbReference type="GO" id="GO:0006508">
    <property type="term" value="P:proteolysis"/>
    <property type="evidence" value="ECO:0007669"/>
    <property type="project" value="UniProtKB-KW"/>
</dbReference>
<keyword evidence="9" id="KW-0482">Metalloprotease</keyword>
<keyword evidence="8 11" id="KW-1133">Transmembrane helix</keyword>
<evidence type="ECO:0000256" key="8">
    <source>
        <dbReference type="ARBA" id="ARBA00022989"/>
    </source>
</evidence>
<evidence type="ECO:0000256" key="11">
    <source>
        <dbReference type="SAM" id="Phobius"/>
    </source>
</evidence>
<evidence type="ECO:0000256" key="2">
    <source>
        <dbReference type="ARBA" id="ARBA00004141"/>
    </source>
</evidence>
<evidence type="ECO:0000313" key="14">
    <source>
        <dbReference type="Proteomes" id="UP000295244"/>
    </source>
</evidence>
<dbReference type="InterPro" id="IPR008915">
    <property type="entry name" value="Peptidase_M50"/>
</dbReference>
<dbReference type="PANTHER" id="PTHR42837:SF2">
    <property type="entry name" value="MEMBRANE METALLOPROTEASE ARASP2, CHLOROPLASTIC-RELATED"/>
    <property type="match status" value="1"/>
</dbReference>
<dbReference type="SUPFAM" id="SSF50156">
    <property type="entry name" value="PDZ domain-like"/>
    <property type="match status" value="1"/>
</dbReference>
<dbReference type="Proteomes" id="UP000295244">
    <property type="component" value="Unassembled WGS sequence"/>
</dbReference>
<reference evidence="13 14" key="1">
    <citation type="submission" date="2019-03" db="EMBL/GenBank/DDBJ databases">
        <title>Whole genome sequence of a novel Rubrobacter taiwanensis strain, isolated from Yellowstone National Park.</title>
        <authorList>
            <person name="Freed S."/>
            <person name="Ramaley R.F."/>
            <person name="Kyndt J.A."/>
        </authorList>
    </citation>
    <scope>NUCLEOTIDE SEQUENCE [LARGE SCALE GENOMIC DNA]</scope>
    <source>
        <strain evidence="13 14">Yellowstone</strain>
    </source>
</reference>
<evidence type="ECO:0000313" key="13">
    <source>
        <dbReference type="EMBL" id="TCJ16636.1"/>
    </source>
</evidence>
<evidence type="ECO:0000256" key="5">
    <source>
        <dbReference type="ARBA" id="ARBA00022692"/>
    </source>
</evidence>
<evidence type="ECO:0000256" key="7">
    <source>
        <dbReference type="ARBA" id="ARBA00022833"/>
    </source>
</evidence>
<gene>
    <name evidence="13" type="ORF">E0L93_07800</name>
</gene>
<evidence type="ECO:0000256" key="1">
    <source>
        <dbReference type="ARBA" id="ARBA00001947"/>
    </source>
</evidence>
<evidence type="ECO:0000256" key="3">
    <source>
        <dbReference type="ARBA" id="ARBA00007931"/>
    </source>
</evidence>
<name>A0A4R1BH85_9ACTN</name>
<sequence length="350" mass="37564">MTILIAILGLSFLIVVHEAGHMLAARAMGVHVKEYAVGFGQPILRKKIGKTHYSLRWILFGGFVRMKGMDDGEAGPDSYSSKPPWRRAFIIFAGPLANLVAAVLIAFAFFALAPAPVPRAEVAEVSPNSMAEEVGIRPGDELIAVDGERIEGWEGFVSAVAQRSPGEEVTVVVERGGRELEFSGTLTASPEDPDRPLVGVSPVTVQERLPVSEALARAVQFNVAILLALGDFIGQIITGEQSFRENVAGPVGIVTITGESVQQGFFFLLLAFISLQLAIFNLLPFLPLDGGHLLFIAAEKVRGRPVSRETMGKIGFIGFAVLILFVIFVTVGDVGRLISGEPLIPEQPPE</sequence>
<dbReference type="PANTHER" id="PTHR42837">
    <property type="entry name" value="REGULATOR OF SIGMA-E PROTEASE RSEP"/>
    <property type="match status" value="1"/>
</dbReference>